<dbReference type="InterPro" id="IPR050237">
    <property type="entry name" value="ATP-dep_AMP-bd_enzyme"/>
</dbReference>
<dbReference type="PANTHER" id="PTHR43767">
    <property type="entry name" value="LONG-CHAIN-FATTY-ACID--COA LIGASE"/>
    <property type="match status" value="1"/>
</dbReference>
<dbReference type="Gene3D" id="3.40.50.12780">
    <property type="entry name" value="N-terminal domain of ligase-like"/>
    <property type="match status" value="1"/>
</dbReference>
<reference evidence="3" key="1">
    <citation type="journal article" date="2019" name="Int. J. Syst. Evol. Microbiol.">
        <title>The Global Catalogue of Microorganisms (GCM) 10K type strain sequencing project: providing services to taxonomists for standard genome sequencing and annotation.</title>
        <authorList>
            <consortium name="The Broad Institute Genomics Platform"/>
            <consortium name="The Broad Institute Genome Sequencing Center for Infectious Disease"/>
            <person name="Wu L."/>
            <person name="Ma J."/>
        </authorList>
    </citation>
    <scope>NUCLEOTIDE SEQUENCE [LARGE SCALE GENOMIC DNA]</scope>
    <source>
        <strain evidence="3">JCM 17342</strain>
    </source>
</reference>
<feature type="domain" description="AMP-dependent synthetase/ligase" evidence="1">
    <location>
        <begin position="8"/>
        <end position="344"/>
    </location>
</feature>
<accession>A0ABP7RXR4</accession>
<dbReference type="PROSITE" id="PS00455">
    <property type="entry name" value="AMP_BINDING"/>
    <property type="match status" value="1"/>
</dbReference>
<dbReference type="EMBL" id="BAABAL010000007">
    <property type="protein sequence ID" value="GAA4003668.1"/>
    <property type="molecule type" value="Genomic_DNA"/>
</dbReference>
<comment type="caution">
    <text evidence="2">The sequence shown here is derived from an EMBL/GenBank/DDBJ whole genome shotgun (WGS) entry which is preliminary data.</text>
</comment>
<dbReference type="SUPFAM" id="SSF56801">
    <property type="entry name" value="Acetyl-CoA synthetase-like"/>
    <property type="match status" value="1"/>
</dbReference>
<dbReference type="RefSeq" id="WP_344874197.1">
    <property type="nucleotide sequence ID" value="NZ_BAABAL010000007.1"/>
</dbReference>
<protein>
    <recommendedName>
        <fullName evidence="1">AMP-dependent synthetase/ligase domain-containing protein</fullName>
    </recommendedName>
</protein>
<dbReference type="InterPro" id="IPR042099">
    <property type="entry name" value="ANL_N_sf"/>
</dbReference>
<dbReference type="Gene3D" id="3.30.300.30">
    <property type="match status" value="1"/>
</dbReference>
<name>A0ABP7RXR4_9PSEU</name>
<dbReference type="CDD" id="cd04433">
    <property type="entry name" value="AFD_class_I"/>
    <property type="match status" value="1"/>
</dbReference>
<gene>
    <name evidence="2" type="ORF">GCM10022247_25720</name>
</gene>
<dbReference type="InterPro" id="IPR045851">
    <property type="entry name" value="AMP-bd_C_sf"/>
</dbReference>
<keyword evidence="3" id="KW-1185">Reference proteome</keyword>
<organism evidence="2 3">
    <name type="scientific">Allokutzneria multivorans</name>
    <dbReference type="NCBI Taxonomy" id="1142134"/>
    <lineage>
        <taxon>Bacteria</taxon>
        <taxon>Bacillati</taxon>
        <taxon>Actinomycetota</taxon>
        <taxon>Actinomycetes</taxon>
        <taxon>Pseudonocardiales</taxon>
        <taxon>Pseudonocardiaceae</taxon>
        <taxon>Allokutzneria</taxon>
    </lineage>
</organism>
<dbReference type="Pfam" id="PF00501">
    <property type="entry name" value="AMP-binding"/>
    <property type="match status" value="1"/>
</dbReference>
<dbReference type="Proteomes" id="UP001501747">
    <property type="component" value="Unassembled WGS sequence"/>
</dbReference>
<dbReference type="InterPro" id="IPR000873">
    <property type="entry name" value="AMP-dep_synth/lig_dom"/>
</dbReference>
<evidence type="ECO:0000313" key="2">
    <source>
        <dbReference type="EMBL" id="GAA4003668.1"/>
    </source>
</evidence>
<dbReference type="PANTHER" id="PTHR43767:SF1">
    <property type="entry name" value="NONRIBOSOMAL PEPTIDE SYNTHASE PES1 (EUROFUNG)-RELATED"/>
    <property type="match status" value="1"/>
</dbReference>
<evidence type="ECO:0000313" key="3">
    <source>
        <dbReference type="Proteomes" id="UP001501747"/>
    </source>
</evidence>
<evidence type="ECO:0000259" key="1">
    <source>
        <dbReference type="Pfam" id="PF00501"/>
    </source>
</evidence>
<sequence length="478" mass="51587">MSAGKSSRKSAKIFAPDAVLTVAEFEQSALRVADALRDRGVGYGDRVLLKADNSIAYLSTLFALMHLGTSVVLVDHQEKADQTQRTTRQSGVKLVIVDDDAPIAVGEQVVNTYELAVSAAGREPIDERLDFSAWEKLPDALIMWSSGSTGVPKGVVKNGGRFLKNLQRNADLVGHNSGDVLLPLLPFNHQYGLSMVLISWLVGCSLVVAPYRRLDRALRIAGMTGATVVDAAPSTYRSILNIVGKRPSAVGEFSNVRMLCSGAAPLEPGLVERAVETFGMPLLDSYGSTEMGNVAFATVDNPVGAGQAVEGLRLRITAEDGAVLPAGEIGEIEVLDPDLMEGYLNADGAIEPVGRDWYKTNDFGYLDEHGNLFIAGRKMAVHRNGHTLHPEIIEHGLAAKGCVAKIVATPCERRGSSLTFFVQDEHGRDSGYWRELICSVLPPSEQPNRVSVLERFPLNRNGKFDRKQLEALAVAEAA</sequence>
<proteinExistence type="predicted"/>
<dbReference type="InterPro" id="IPR020845">
    <property type="entry name" value="AMP-binding_CS"/>
</dbReference>